<dbReference type="OrthoDB" id="2544694at2759"/>
<feature type="region of interest" description="Disordered" evidence="1">
    <location>
        <begin position="1"/>
        <end position="33"/>
    </location>
</feature>
<dbReference type="Pfam" id="PF11578">
    <property type="entry name" value="DUF3237"/>
    <property type="match status" value="1"/>
</dbReference>
<dbReference type="PANTHER" id="PTHR37315:SF1">
    <property type="entry name" value="UPF0311 PROTEIN BLR7842"/>
    <property type="match status" value="1"/>
</dbReference>
<proteinExistence type="predicted"/>
<evidence type="ECO:0000313" key="3">
    <source>
        <dbReference type="Proteomes" id="UP000664521"/>
    </source>
</evidence>
<dbReference type="Proteomes" id="UP000664521">
    <property type="component" value="Unassembled WGS sequence"/>
</dbReference>
<gene>
    <name evidence="2" type="ORF">HETSPECPRED_010526</name>
</gene>
<organism evidence="2 3">
    <name type="scientific">Heterodermia speciosa</name>
    <dbReference type="NCBI Taxonomy" id="116794"/>
    <lineage>
        <taxon>Eukaryota</taxon>
        <taxon>Fungi</taxon>
        <taxon>Dikarya</taxon>
        <taxon>Ascomycota</taxon>
        <taxon>Pezizomycotina</taxon>
        <taxon>Lecanoromycetes</taxon>
        <taxon>OSLEUM clade</taxon>
        <taxon>Lecanoromycetidae</taxon>
        <taxon>Caliciales</taxon>
        <taxon>Physciaceae</taxon>
        <taxon>Heterodermia</taxon>
    </lineage>
</organism>
<accession>A0A8H3IZL3</accession>
<name>A0A8H3IZL3_9LECA</name>
<evidence type="ECO:0000256" key="1">
    <source>
        <dbReference type="SAM" id="MobiDB-lite"/>
    </source>
</evidence>
<dbReference type="InterPro" id="IPR020915">
    <property type="entry name" value="UPF0311"/>
</dbReference>
<comment type="caution">
    <text evidence="2">The sequence shown here is derived from an EMBL/GenBank/DDBJ whole genome shotgun (WGS) entry which is preliminary data.</text>
</comment>
<protein>
    <submittedName>
        <fullName evidence="2">Uncharacterized protein</fullName>
    </submittedName>
</protein>
<reference evidence="2" key="1">
    <citation type="submission" date="2021-03" db="EMBL/GenBank/DDBJ databases">
        <authorList>
            <person name="Tagirdzhanova G."/>
        </authorList>
    </citation>
    <scope>NUCLEOTIDE SEQUENCE</scope>
</reference>
<evidence type="ECO:0000313" key="2">
    <source>
        <dbReference type="EMBL" id="CAF9937010.1"/>
    </source>
</evidence>
<dbReference type="EMBL" id="CAJPDS010000097">
    <property type="protein sequence ID" value="CAF9937010.1"/>
    <property type="molecule type" value="Genomic_DNA"/>
</dbReference>
<dbReference type="AlphaFoldDB" id="A0A8H3IZL3"/>
<dbReference type="Gene3D" id="2.40.160.20">
    <property type="match status" value="1"/>
</dbReference>
<dbReference type="PANTHER" id="PTHR37315">
    <property type="entry name" value="UPF0311 PROTEIN BLR7842"/>
    <property type="match status" value="1"/>
</dbReference>
<keyword evidence="3" id="KW-1185">Reference proteome</keyword>
<sequence length="206" mass="22988">MKEHNPDNPILHEAVNGTPVQTTPAKTPKKRDLDTMINGGFQGSAQMGHAYPIPVPKLERDFQMSVQLNPKISVGPGIWGQRNWLSFISGHWNGRWGKGTVVPGGQDSQLVAPDLSTHLDLTYLLQTHDHPPAYISVKSEGWRVGPRDILEKLEDPAIADEVDPKSYSFRLYVHMETGDPRYLHLNTGMWVGSGVRRGTEGKLFFL</sequence>